<dbReference type="SUPFAM" id="SSF46785">
    <property type="entry name" value="Winged helix' DNA-binding domain"/>
    <property type="match status" value="1"/>
</dbReference>
<protein>
    <submittedName>
        <fullName evidence="1">Redox-sensitive transcriptional regulator HypR</fullName>
    </submittedName>
</protein>
<dbReference type="PROSITE" id="PS51197">
    <property type="entry name" value="HTH_RRF2_2"/>
    <property type="match status" value="1"/>
</dbReference>
<keyword evidence="2" id="KW-1185">Reference proteome</keyword>
<name>A0AAW7YM13_9STAP</name>
<sequence length="147" mass="17164">MNLEFNIAIHVLAFLTKHNHQRYHSTALAELTCINPVQLRRVATLLTYHDYIVTIRGKSGGYQANDMTKHVKLSDLYQYFVLDKQPNQKRIFTGKQSSHCIIARHIADTMTYHQNQEANHILNYYSSITIQDIVHQIQQEDNINEQI</sequence>
<dbReference type="Proteomes" id="UP001170310">
    <property type="component" value="Unassembled WGS sequence"/>
</dbReference>
<dbReference type="NCBIfam" id="NF041852">
    <property type="entry name" value="trans_reg_HypR"/>
    <property type="match status" value="1"/>
</dbReference>
<dbReference type="PANTHER" id="PTHR33221:SF15">
    <property type="entry name" value="HTH-TYPE TRANSCRIPTIONAL REGULATOR YWGB-RELATED"/>
    <property type="match status" value="1"/>
</dbReference>
<dbReference type="EMBL" id="JAUOQO010000002">
    <property type="protein sequence ID" value="MDO6573216.1"/>
    <property type="molecule type" value="Genomic_DNA"/>
</dbReference>
<dbReference type="GeneID" id="72471210"/>
<accession>A0AAW7YM13</accession>
<dbReference type="Pfam" id="PF02082">
    <property type="entry name" value="Rrf2"/>
    <property type="match status" value="1"/>
</dbReference>
<dbReference type="PANTHER" id="PTHR33221">
    <property type="entry name" value="WINGED HELIX-TURN-HELIX TRANSCRIPTIONAL REGULATOR, RRF2 FAMILY"/>
    <property type="match status" value="1"/>
</dbReference>
<gene>
    <name evidence="1" type="primary">hypR</name>
    <name evidence="1" type="ORF">Q4528_03490</name>
</gene>
<evidence type="ECO:0000313" key="2">
    <source>
        <dbReference type="Proteomes" id="UP001170310"/>
    </source>
</evidence>
<proteinExistence type="predicted"/>
<dbReference type="AlphaFoldDB" id="A0AAW7YM13"/>
<dbReference type="InterPro" id="IPR036388">
    <property type="entry name" value="WH-like_DNA-bd_sf"/>
</dbReference>
<dbReference type="InterPro" id="IPR000944">
    <property type="entry name" value="Tscrpt_reg_Rrf2"/>
</dbReference>
<dbReference type="GO" id="GO:0003700">
    <property type="term" value="F:DNA-binding transcription factor activity"/>
    <property type="evidence" value="ECO:0007669"/>
    <property type="project" value="TreeGrafter"/>
</dbReference>
<dbReference type="Gene3D" id="1.10.10.10">
    <property type="entry name" value="Winged helix-like DNA-binding domain superfamily/Winged helix DNA-binding domain"/>
    <property type="match status" value="1"/>
</dbReference>
<reference evidence="1" key="1">
    <citation type="submission" date="2023-07" db="EMBL/GenBank/DDBJ databases">
        <title>Genome content predicts the carbon catabolic preferences of heterotrophic bacteria.</title>
        <authorList>
            <person name="Gralka M."/>
        </authorList>
    </citation>
    <scope>NUCLEOTIDE SEQUENCE</scope>
    <source>
        <strain evidence="1">E2R20</strain>
    </source>
</reference>
<dbReference type="RefSeq" id="WP_017636373.1">
    <property type="nucleotide sequence ID" value="NZ_JAUOQO010000002.1"/>
</dbReference>
<dbReference type="GO" id="GO:0005829">
    <property type="term" value="C:cytosol"/>
    <property type="evidence" value="ECO:0007669"/>
    <property type="project" value="TreeGrafter"/>
</dbReference>
<comment type="caution">
    <text evidence="1">The sequence shown here is derived from an EMBL/GenBank/DDBJ whole genome shotgun (WGS) entry which is preliminary data.</text>
</comment>
<evidence type="ECO:0000313" key="1">
    <source>
        <dbReference type="EMBL" id="MDO6573216.1"/>
    </source>
</evidence>
<dbReference type="InterPro" id="IPR036390">
    <property type="entry name" value="WH_DNA-bd_sf"/>
</dbReference>
<organism evidence="1 2">
    <name type="scientific">Staphylococcus pasteuri_A</name>
    <dbReference type="NCBI Taxonomy" id="3062664"/>
    <lineage>
        <taxon>Bacteria</taxon>
        <taxon>Bacillati</taxon>
        <taxon>Bacillota</taxon>
        <taxon>Bacilli</taxon>
        <taxon>Bacillales</taxon>
        <taxon>Staphylococcaceae</taxon>
        <taxon>Staphylococcus</taxon>
    </lineage>
</organism>